<organism evidence="1 2">
    <name type="scientific">Mesorhizobium shangrilense</name>
    <dbReference type="NCBI Taxonomy" id="460060"/>
    <lineage>
        <taxon>Bacteria</taxon>
        <taxon>Pseudomonadati</taxon>
        <taxon>Pseudomonadota</taxon>
        <taxon>Alphaproteobacteria</taxon>
        <taxon>Hyphomicrobiales</taxon>
        <taxon>Phyllobacteriaceae</taxon>
        <taxon>Mesorhizobium</taxon>
    </lineage>
</organism>
<dbReference type="NCBIfam" id="NF033528">
    <property type="entry name" value="lasso_cyano"/>
    <property type="match status" value="1"/>
</dbReference>
<dbReference type="NCBIfam" id="NF033521">
    <property type="entry name" value="lasso_leader_L3"/>
    <property type="match status" value="1"/>
</dbReference>
<gene>
    <name evidence="1" type="ORF">ABVQ20_19130</name>
</gene>
<sequence>MEQNVDKHEYETPSLTVHGSIETITQGTGGDTALDGVFPIHTPKGQLTFS</sequence>
<keyword evidence="2" id="KW-1185">Reference proteome</keyword>
<name>A0ABV2DGH7_9HYPH</name>
<evidence type="ECO:0000313" key="2">
    <source>
        <dbReference type="Proteomes" id="UP001548832"/>
    </source>
</evidence>
<comment type="caution">
    <text evidence="1">The sequence shown here is derived from an EMBL/GenBank/DDBJ whole genome shotgun (WGS) entry which is preliminary data.</text>
</comment>
<dbReference type="RefSeq" id="WP_354461062.1">
    <property type="nucleotide sequence ID" value="NZ_JBEWSZ010000001.1"/>
</dbReference>
<protein>
    <submittedName>
        <fullName evidence="1">Lasso peptide</fullName>
    </submittedName>
</protein>
<evidence type="ECO:0000313" key="1">
    <source>
        <dbReference type="EMBL" id="MET2829097.1"/>
    </source>
</evidence>
<dbReference type="Proteomes" id="UP001548832">
    <property type="component" value="Unassembled WGS sequence"/>
</dbReference>
<proteinExistence type="predicted"/>
<accession>A0ABV2DGH7</accession>
<reference evidence="1 2" key="1">
    <citation type="submission" date="2024-06" db="EMBL/GenBank/DDBJ databases">
        <authorList>
            <person name="Kim D.-U."/>
        </authorList>
    </citation>
    <scope>NUCLEOTIDE SEQUENCE [LARGE SCALE GENOMIC DNA]</scope>
    <source>
        <strain evidence="1 2">KACC15460</strain>
    </source>
</reference>
<dbReference type="EMBL" id="JBEWSZ010000001">
    <property type="protein sequence ID" value="MET2829097.1"/>
    <property type="molecule type" value="Genomic_DNA"/>
</dbReference>